<evidence type="ECO:0000256" key="1">
    <source>
        <dbReference type="SAM" id="SignalP"/>
    </source>
</evidence>
<organism evidence="2 3">
    <name type="scientific">Orbilia ellipsospora</name>
    <dbReference type="NCBI Taxonomy" id="2528407"/>
    <lineage>
        <taxon>Eukaryota</taxon>
        <taxon>Fungi</taxon>
        <taxon>Dikarya</taxon>
        <taxon>Ascomycota</taxon>
        <taxon>Pezizomycotina</taxon>
        <taxon>Orbiliomycetes</taxon>
        <taxon>Orbiliales</taxon>
        <taxon>Orbiliaceae</taxon>
        <taxon>Orbilia</taxon>
    </lineage>
</organism>
<reference evidence="2 3" key="1">
    <citation type="submission" date="2019-10" db="EMBL/GenBank/DDBJ databases">
        <authorList>
            <person name="Palmer J.M."/>
        </authorList>
    </citation>
    <scope>NUCLEOTIDE SEQUENCE [LARGE SCALE GENOMIC DNA]</scope>
    <source>
        <strain evidence="2 3">TWF694</strain>
    </source>
</reference>
<proteinExistence type="predicted"/>
<protein>
    <submittedName>
        <fullName evidence="2">Uncharacterized protein</fullName>
    </submittedName>
</protein>
<dbReference type="EMBL" id="JAVHJO010000019">
    <property type="protein sequence ID" value="KAK6523134.1"/>
    <property type="molecule type" value="Genomic_DNA"/>
</dbReference>
<sequence>MKFTNTITSLFALAVAVSKAAPIDTPPTIQVNLTTPEDGPLLAAYFYFENSGKLSGFLKIENRCAGEPPKFNPWVVNNPPFEVTKANVTEKDTTWNFSGNAGNSELLTWSTPCPGDKEIPIWLGGFRLEKGKAVKADRN</sequence>
<dbReference type="AlphaFoldDB" id="A0AAV9WS20"/>
<evidence type="ECO:0000313" key="3">
    <source>
        <dbReference type="Proteomes" id="UP001365542"/>
    </source>
</evidence>
<accession>A0AAV9WS20</accession>
<comment type="caution">
    <text evidence="2">The sequence shown here is derived from an EMBL/GenBank/DDBJ whole genome shotgun (WGS) entry which is preliminary data.</text>
</comment>
<feature type="signal peptide" evidence="1">
    <location>
        <begin position="1"/>
        <end position="20"/>
    </location>
</feature>
<name>A0AAV9WS20_9PEZI</name>
<feature type="chain" id="PRO_5043451935" evidence="1">
    <location>
        <begin position="21"/>
        <end position="139"/>
    </location>
</feature>
<gene>
    <name evidence="2" type="ORF">TWF694_006029</name>
</gene>
<evidence type="ECO:0000313" key="2">
    <source>
        <dbReference type="EMBL" id="KAK6523134.1"/>
    </source>
</evidence>
<dbReference type="Proteomes" id="UP001365542">
    <property type="component" value="Unassembled WGS sequence"/>
</dbReference>
<keyword evidence="1" id="KW-0732">Signal</keyword>
<keyword evidence="3" id="KW-1185">Reference proteome</keyword>